<dbReference type="Gene3D" id="1.10.1540.10">
    <property type="entry name" value="BEACH domain"/>
    <property type="match status" value="1"/>
</dbReference>
<dbReference type="Gene3D" id="2.60.120.200">
    <property type="match status" value="1"/>
</dbReference>
<dbReference type="EMBL" id="JABTTQ020000107">
    <property type="protein sequence ID" value="KAK6141574.1"/>
    <property type="molecule type" value="Genomic_DNA"/>
</dbReference>
<evidence type="ECO:0000256" key="4">
    <source>
        <dbReference type="PROSITE-ProRule" id="PRU00221"/>
    </source>
</evidence>
<evidence type="ECO:0000259" key="7">
    <source>
        <dbReference type="PROSITE" id="PS50197"/>
    </source>
</evidence>
<evidence type="ECO:0000256" key="6">
    <source>
        <dbReference type="SAM" id="MobiDB-lite"/>
    </source>
</evidence>
<feature type="region of interest" description="Disordered" evidence="6">
    <location>
        <begin position="1088"/>
        <end position="1108"/>
    </location>
</feature>
<dbReference type="PANTHER" id="PTHR46108:SF4">
    <property type="entry name" value="BLUE CHEESE"/>
    <property type="match status" value="1"/>
</dbReference>
<keyword evidence="3" id="KW-0677">Repeat</keyword>
<dbReference type="Pfam" id="PF14844">
    <property type="entry name" value="PH_BEACH"/>
    <property type="match status" value="1"/>
</dbReference>
<dbReference type="SMART" id="SM00320">
    <property type="entry name" value="WD40"/>
    <property type="match status" value="3"/>
</dbReference>
<dbReference type="SUPFAM" id="SSF49899">
    <property type="entry name" value="Concanavalin A-like lectins/glucanases"/>
    <property type="match status" value="1"/>
</dbReference>
<dbReference type="InterPro" id="IPR000409">
    <property type="entry name" value="BEACH_dom"/>
</dbReference>
<dbReference type="SUPFAM" id="SSF50729">
    <property type="entry name" value="PH domain-like"/>
    <property type="match status" value="1"/>
</dbReference>
<dbReference type="Pfam" id="PF01535">
    <property type="entry name" value="PPR"/>
    <property type="match status" value="4"/>
</dbReference>
<dbReference type="SUPFAM" id="SSF48371">
    <property type="entry name" value="ARM repeat"/>
    <property type="match status" value="1"/>
</dbReference>
<dbReference type="SUPFAM" id="SSF81837">
    <property type="entry name" value="BEACH domain"/>
    <property type="match status" value="1"/>
</dbReference>
<dbReference type="InterPro" id="IPR001680">
    <property type="entry name" value="WD40_rpt"/>
</dbReference>
<sequence>MPMNCRHPAMTFGHRLQEVADQLLDELSNSEILSAKEAAWLFSVVRCNSSDKHELELDFKRYWEEFRASSSEKEKEKALNWTVEIFCRLEKQHTNVAQLISMLVETHIFSFVVGRAFVTDIEKLKLSSKRRSLEAEKVLDGIRPGANLLHAVEVLVSGPIDKQSFLDSGILCCLIHVLNALLAPDGDSHPKKPNNSEDLLTVDENNVAESRPVRKLEVEGSVVHIMKALASHPSAAQSLIEDNSLQLLFQMVANGSLVVFSQYKEGLVPLHAIQLHRHAMQILGLLLGNDNGCTAKYIRKHHLIKVLLMAVKDFNPDCGDPAYTMGIVDLLLECVEVSYRPEAGGIRLREDIHNAHGYHFLVQFALTLSKNRGGQTFYSIASDDSASDSLHAAEVMERKDLRQNGGNNSPMSLSPTLSRLLDVIISFAQTGHSDSPGSSGLKASKSYQSKPNGHGRSRTPSLDRITDDMWEKDNDKVRDLEAVQMLQDILIKAESTELQAEVLNRMFKMFSSHLENYKLCQQLRTVPLLILNMAGFPLSLQEIILKILEYAVTVVNIIPEQELLSLCCLLQQPISSELKHTILSFFVKLLSFDQQYKKILREVGVLEVLLDDLKQHKFLMGAEQLTGDHGQLERSTSSSSFKKHLDSKDTILSSPKLLESGSGKLPLFEVEGTISVAWDCLVSLLKKAETNQTSFRSVNGVAIALPFLASDIHRPGVLRVLSCLIIEDVKQIVCSMVEIREYLSFFPMSSFEDVTDKFVAHPDELGALVEILKSGMVTSALGSQYTLQDDAKCDAFGALWRILGLNGSAQRVFGEATGFSLLLTTLHSFQSEGEQKNQPSISVCIKVFTYMMRVMTVGVSDNAVNRTKLHMILSSHTFSDLLSESGLICVECERQVIQLFLELALEVVLPPFLTSEAATASDNVGNESSSFLLTTQSGSFVPEKQRVYNAAAVRVLIRALLLFTPKVQLELLNLIEKLACASSFNKENLTSIGCVQLLLETIYPFMASSSPLVSHALKIVEVLGAYRLSVSELRILIRRCFSCTLCGAGHEQDRTCFYSSAIGGKVLASCCRLFFRLLVSVPKSSKITDKETDAPKAGSSKRHSTSGQQLGAQVLRIFSVGAVDSGNTFYAELHIRDDGLLTLATSNSSSLTFAGLEMEEGRWHHLAVVHSKPNALAGLFQASVAYVYLNGKLRHTGKLGYSPSPAGKSLQVTIGTPVACARVSDLSWKLRSCYLFEEVLSPGSICFMYILGRGYRGLFQDTNLLQFVPNQACGGGSMAILDSLDTDLPLTSNAQKPESAGKQGISKVDHSGIVWDSDKLGNLSLQLWGKKLIFAFDGTSTEMFRSAGTLSMLNLVDPLSAAASPIGGIPRFGRLLGDIYICKQCIIGDTIRPVGGMAVVLALVEAAETRDMLHMSLTLLACALHQNPQNVRDMQKYRGYHLLALFLHRRMSLFDMQSLEIFFQIAACEASFSEPRKIGAVQNTLSPAVTINETSFEELTLSKFHDEFSSVGSQGDMDDFSAPKDSFSHISELENTDVPTETSNCIVLSNADMVEHVLLDWTVWVTAPVSIQISLLGFLEHLVSMHWYRNHNLTILRRINLVQHLLVTLQRGDVEVPVLEKLVVLLGVILEDGFLPSELELVVRFVIMTFDPPELTSRNHITRESMGKHVIVRNMLLEMLIDLQVTIQSEELLEQWHKIVSSKLITYLLDEAVHPTSMRWIMTLLGVCLASSPTFALKFRASGGYQGLARVLPSFYDSPDIYYILFCLMFGKPVYPRLPEVRMLDFHALMPSDSSYGELKFVELLESVIAMAKSAFDRLCMQSMFAHQTGNLSQVGASLVAELVDGHVDMAGELQGEALMHKTYAARLMGGEASAPAAATSVLRFMVDLAKMCPPFSAVCRRAEFLESCIDLYFSCVRASHAVRMAKELTVKTEDKNLNDSDDSSSSQNTFSSLPQEHEQSAKTSISIGSFAQGNVSASSEDMPIFPNNIASEKPEIGVAVTQPELDKSVKEDGQAVGSVDGEAVDQLSHATSGSNEFNFRDMKSTPDHIHQNDSQSSLSFTMLESPILSERSNSRITQASSSSPVLALTSWLGGASRNDSKAQSASTMESFMSVNDVDSSDLRSASQTQSDSNKLFEISPKLLLEVDDCGYGGGPCSAGAAAILDFVAEVLSDFVTEQMKAASVVETVLERLCLTRLMNFLERRLLRDDEENEKKLDKNRWSLNLDALSWIIVDRVYMGAFPQPAGVLKTLEFLLSMLQLANKDGRIEEAIPTGKGLLSIGRGSRQLDTYIHALFKNMNRMILFCFLPSFLFTIGEDDLLSRLGLLNESKKRLFLYSSLEEEGVDIFTVLQLLVAHRRIIFCPSNLETDLNCCLCVNLISLLHDHRQNVQNAAVDILKYLLVHRRAALEEFFVSKPNQGHSLNILHGGFDKLLTGNLSGFFEWLHRSESVINKVLEQCASIMWVQYIAGSAKFPGVRIKGMDSRRKREMGRKSRDIPKLEQKHWEQVNERRIALELVRDAMATELRVIRQDKYGWVLHAESEWQSHLQQLIHERGIFPITKSSMNEEELEWVLCPIEGPYRMLKSLNGPKDESFNAELYDESTFRESDDARDIAFSGVGWNDDRESSINEASLHSATEFGVKSSAASTLRAESIRGKSDIGSPMQSSYPIKYKYNCERVVGLDKHDGIFLIGELSLYVIENFYIDDSGCICEKESEDELSIIDQALGVKKDFSCSMDSHSKSTSSWGATVKAYAGGRAWAYNGGAWGKEKVGTSGNVPHLWRMWKLDSVHELLKRDYQLRPVAIEIFSMDGCNDLLVFHKKEREEVFKNLVAMNLPRNSIVTLEEEVKKHYDDVVLGNCEYCNCLLKMLLSIDATISGSTKQESNEGSRLFKVMAKSFSKRWQNGEISNFQYIMHLNTLAGRGYSDLTQYPVFPWVLADYESENLDLSDPKTFRKLEKPMGCQTLEGEEEFRKRYESWDDPEVPKFHYGSHYSSAGIVLFYLLRLPPFSTENQKLQGGQFDHADRLFNSVRDTWLSAAGRGNTSDVKELIPEFFYMPEFLENRFDLDLGEKQSGEKVGDVVLPPWAKGSAREFIKKHREALESDYVSEHLHHWIDLIFGCKQRGKAAEEAVNVFYHYTYEGSVDIDSVTDPAMKASILAQINHFGQTPKQLFLKPHVKRRTDRKLLPHPLKHSTLLVPHNIRKTSSPISQIVTFSDKILIAGANNLLKPRTFTKYVAWGFPDRSLRFVSYDQDRLLSTHENLHGGNQIQCVSASHDGQTLVTGADDGLVCIWKIAKDGPRALPHLQLEKALCGHTSKITCLHVSQPYMMIVSGSDDCTVIIWDLSSLVFVRQLPEFPSPVSAIYVNDLTGEIVTAAGVMLAVWSINGDCLAVVNTSQLPSDFILSLTGCTFSDWLDTNWYVSGHQSGAVKVWKMVHSSTDESTQNKQGGSPTAGLGLGSKVPEYRGDSVKSQWWLDVLVTSLGWPLFLAGVFLKRQRNYSDDNGGLNPGVQRLIRSLFEAGQLFDEMPERSIFTYNAMLGAYISNGEPWKAIELYADMRFLDIPADAHTCSCVLKACFGVKDMYCGREIHGYAIKLGLLCDNDIVVNSLVSMYARCNDIYAVELLFDRSGREDVVSWNLMISAYAANGMSKEAWSVFVEMQDADVTPSTYTFVAALQACEDIFSGMQIHAVALKSGLCFDRYVGNALVVMYSKFSRIDEAARVFVNIDDRDNVSWNSMLAAYVQNGLYDESLDFFREITRSGRQLDQVSVISILSACGRLGNLLNGMEVHAFALKNGMELDLQVGNTITDMYAKCSKTSYMDSAFRRITQKDYISWTTIIAGYVQNYHYTKALQSLRQVLVEGIDIDNMMVESVLLACRGLKCISLAKEIHAYIVRKELSDIVLQNTIVDVYGQCGEVDYARNIFKLIEIKNVVSWTSMIACYVHNGLANEALELSLHMVKAGIELDSIALLGILSAVANLSALTKGKEIHGFLVRRCMHLGESIPSSLVDMYASCGAVDNSYKVFNCVEDKDLVLWTSMINAYGMHGQGMTAIKLFEKMEAEDLRPDHLAFLAVLYACSHSALVDEGKFFFNTMQCKYNLEPWPEHYACMVDLLGRANCLEEAFELVKSMKMEPTSVVWCALLGSCRTHSNTEIGEIAAKKLLEMDPENPGNYVLVSNIYAAAERWDDVENVRMKMKTKGLKKDPGCSWIEVKNKIHTFTTRDKSHPLCDEIYDKLSEITEKLEKDGGYKAETSYVLHNVEEEEKVNMLHGHSERLALAYGLLNTAKGMPIRVAKNLRVCGDCHTFTKLVSKFFEREIVVRDANRFHHFRDGVCSCGDFW</sequence>
<name>A0ABR0W674_REHGL</name>
<dbReference type="InterPro" id="IPR046848">
    <property type="entry name" value="E_motif"/>
</dbReference>
<dbReference type="Pfam" id="PF20431">
    <property type="entry name" value="E_motif"/>
    <property type="match status" value="1"/>
</dbReference>
<dbReference type="Gene3D" id="1.25.40.10">
    <property type="entry name" value="Tetratricopeptide repeat domain"/>
    <property type="match status" value="6"/>
</dbReference>
<evidence type="ECO:0000256" key="2">
    <source>
        <dbReference type="ARBA" id="ARBA00022574"/>
    </source>
</evidence>
<dbReference type="PROSITE" id="PS50082">
    <property type="entry name" value="WD_REPEATS_2"/>
    <property type="match status" value="2"/>
</dbReference>
<dbReference type="InterPro" id="IPR036322">
    <property type="entry name" value="WD40_repeat_dom_sf"/>
</dbReference>
<accession>A0ABR0W674</accession>
<dbReference type="PROSITE" id="PS50197">
    <property type="entry name" value="BEACH"/>
    <property type="match status" value="1"/>
</dbReference>
<dbReference type="PROSITE" id="PS51375">
    <property type="entry name" value="PPR"/>
    <property type="match status" value="5"/>
</dbReference>
<dbReference type="Gene3D" id="2.130.10.10">
    <property type="entry name" value="YVTN repeat-like/Quinoprotein amine dehydrogenase"/>
    <property type="match status" value="1"/>
</dbReference>
<dbReference type="Pfam" id="PF02138">
    <property type="entry name" value="Beach"/>
    <property type="match status" value="1"/>
</dbReference>
<evidence type="ECO:0000256" key="1">
    <source>
        <dbReference type="ARBA" id="ARBA00006643"/>
    </source>
</evidence>
<feature type="repeat" description="WD" evidence="4">
    <location>
        <begin position="3312"/>
        <end position="3353"/>
    </location>
</feature>
<feature type="repeat" description="PPR" evidence="5">
    <location>
        <begin position="4034"/>
        <end position="4068"/>
    </location>
</feature>
<protein>
    <submittedName>
        <fullName evidence="9">Uncharacterized protein</fullName>
    </submittedName>
</protein>
<dbReference type="PROSITE" id="PS51783">
    <property type="entry name" value="PH_BEACH"/>
    <property type="match status" value="1"/>
</dbReference>
<dbReference type="Pfam" id="PF13041">
    <property type="entry name" value="PPR_2"/>
    <property type="match status" value="2"/>
</dbReference>
<dbReference type="InterPro" id="IPR051944">
    <property type="entry name" value="BEACH_domain_protein"/>
</dbReference>
<dbReference type="CDD" id="cd06071">
    <property type="entry name" value="Beach"/>
    <property type="match status" value="1"/>
</dbReference>
<dbReference type="Gene3D" id="2.30.29.30">
    <property type="entry name" value="Pleckstrin-homology domain (PH domain)/Phosphotyrosine-binding domain (PTB)"/>
    <property type="match status" value="1"/>
</dbReference>
<comment type="caution">
    <text evidence="9">The sequence shown here is derived from an EMBL/GenBank/DDBJ whole genome shotgun (WGS) entry which is preliminary data.</text>
</comment>
<evidence type="ECO:0000313" key="9">
    <source>
        <dbReference type="EMBL" id="KAK6141574.1"/>
    </source>
</evidence>
<dbReference type="InterPro" id="IPR011993">
    <property type="entry name" value="PH-like_dom_sf"/>
</dbReference>
<evidence type="ECO:0000256" key="3">
    <source>
        <dbReference type="ARBA" id="ARBA00022737"/>
    </source>
</evidence>
<dbReference type="InterPro" id="IPR011990">
    <property type="entry name" value="TPR-like_helical_dom_sf"/>
</dbReference>
<dbReference type="PROSITE" id="PS50294">
    <property type="entry name" value="WD_REPEATS_REGION"/>
    <property type="match status" value="1"/>
</dbReference>
<feature type="repeat" description="PPR" evidence="5">
    <location>
        <begin position="3933"/>
        <end position="3967"/>
    </location>
</feature>
<dbReference type="NCBIfam" id="TIGR00756">
    <property type="entry name" value="PPR"/>
    <property type="match status" value="5"/>
</dbReference>
<dbReference type="InterPro" id="IPR019775">
    <property type="entry name" value="WD40_repeat_CS"/>
</dbReference>
<evidence type="ECO:0000313" key="10">
    <source>
        <dbReference type="Proteomes" id="UP001318860"/>
    </source>
</evidence>
<organism evidence="9 10">
    <name type="scientific">Rehmannia glutinosa</name>
    <name type="common">Chinese foxglove</name>
    <dbReference type="NCBI Taxonomy" id="99300"/>
    <lineage>
        <taxon>Eukaryota</taxon>
        <taxon>Viridiplantae</taxon>
        <taxon>Streptophyta</taxon>
        <taxon>Embryophyta</taxon>
        <taxon>Tracheophyta</taxon>
        <taxon>Spermatophyta</taxon>
        <taxon>Magnoliopsida</taxon>
        <taxon>eudicotyledons</taxon>
        <taxon>Gunneridae</taxon>
        <taxon>Pentapetalae</taxon>
        <taxon>asterids</taxon>
        <taxon>lamiids</taxon>
        <taxon>Lamiales</taxon>
        <taxon>Orobanchaceae</taxon>
        <taxon>Rehmannieae</taxon>
        <taxon>Rehmannia</taxon>
    </lineage>
</organism>
<feature type="repeat" description="PPR" evidence="5">
    <location>
        <begin position="3532"/>
        <end position="3566"/>
    </location>
</feature>
<dbReference type="SMART" id="SM01026">
    <property type="entry name" value="Beach"/>
    <property type="match status" value="1"/>
</dbReference>
<dbReference type="Proteomes" id="UP001318860">
    <property type="component" value="Unassembled WGS sequence"/>
</dbReference>
<feature type="repeat" description="PPR" evidence="5">
    <location>
        <begin position="3634"/>
        <end position="3668"/>
    </location>
</feature>
<dbReference type="InterPro" id="IPR036372">
    <property type="entry name" value="BEACH_dom_sf"/>
</dbReference>
<dbReference type="Pfam" id="PF20430">
    <property type="entry name" value="Eplus_motif"/>
    <property type="match status" value="1"/>
</dbReference>
<dbReference type="Pfam" id="PF00400">
    <property type="entry name" value="WD40"/>
    <property type="match status" value="2"/>
</dbReference>
<gene>
    <name evidence="9" type="ORF">DH2020_024675</name>
</gene>
<keyword evidence="10" id="KW-1185">Reference proteome</keyword>
<dbReference type="InterPro" id="IPR032867">
    <property type="entry name" value="DYW_dom"/>
</dbReference>
<dbReference type="CDD" id="cd01201">
    <property type="entry name" value="PH_BEACH"/>
    <property type="match status" value="1"/>
</dbReference>
<feature type="repeat" description="WD" evidence="4">
    <location>
        <begin position="3269"/>
        <end position="3295"/>
    </location>
</feature>
<dbReference type="InterPro" id="IPR046849">
    <property type="entry name" value="E2_motif"/>
</dbReference>
<dbReference type="Pfam" id="PF14432">
    <property type="entry name" value="DYW_deaminase"/>
    <property type="match status" value="1"/>
</dbReference>
<feature type="domain" description="BEACH-type PH" evidence="8">
    <location>
        <begin position="2666"/>
        <end position="2832"/>
    </location>
</feature>
<proteinExistence type="inferred from homology"/>
<dbReference type="InterPro" id="IPR023362">
    <property type="entry name" value="PH-BEACH_dom"/>
</dbReference>
<comment type="similarity">
    <text evidence="1">Belongs to the PPR family. PCMP-H subfamily.</text>
</comment>
<reference evidence="9 10" key="1">
    <citation type="journal article" date="2021" name="Comput. Struct. Biotechnol. J.">
        <title>De novo genome assembly of the potent medicinal plant Rehmannia glutinosa using nanopore technology.</title>
        <authorList>
            <person name="Ma L."/>
            <person name="Dong C."/>
            <person name="Song C."/>
            <person name="Wang X."/>
            <person name="Zheng X."/>
            <person name="Niu Y."/>
            <person name="Chen S."/>
            <person name="Feng W."/>
        </authorList>
    </citation>
    <scope>NUCLEOTIDE SEQUENCE [LARGE SCALE GENOMIC DNA]</scope>
    <source>
        <strain evidence="9">DH-2019</strain>
    </source>
</reference>
<dbReference type="PANTHER" id="PTHR46108">
    <property type="entry name" value="BLUE CHEESE"/>
    <property type="match status" value="1"/>
</dbReference>
<feature type="repeat" description="PPR" evidence="5">
    <location>
        <begin position="3732"/>
        <end position="3766"/>
    </location>
</feature>
<dbReference type="SUPFAM" id="SSF50978">
    <property type="entry name" value="WD40 repeat-like"/>
    <property type="match status" value="1"/>
</dbReference>
<dbReference type="InterPro" id="IPR013320">
    <property type="entry name" value="ConA-like_dom_sf"/>
</dbReference>
<feature type="region of interest" description="Disordered" evidence="6">
    <location>
        <begin position="432"/>
        <end position="464"/>
    </location>
</feature>
<feature type="domain" description="BEACH" evidence="7">
    <location>
        <begin position="2888"/>
        <end position="3180"/>
    </location>
</feature>
<dbReference type="PROSITE" id="PS00678">
    <property type="entry name" value="WD_REPEATS_1"/>
    <property type="match status" value="1"/>
</dbReference>
<evidence type="ECO:0000256" key="5">
    <source>
        <dbReference type="PROSITE-ProRule" id="PRU00708"/>
    </source>
</evidence>
<keyword evidence="2 4" id="KW-0853">WD repeat</keyword>
<dbReference type="InterPro" id="IPR015943">
    <property type="entry name" value="WD40/YVTN_repeat-like_dom_sf"/>
</dbReference>
<dbReference type="InterPro" id="IPR016024">
    <property type="entry name" value="ARM-type_fold"/>
</dbReference>
<feature type="region of interest" description="Disordered" evidence="6">
    <location>
        <begin position="1935"/>
        <end position="1965"/>
    </location>
</feature>
<dbReference type="InterPro" id="IPR002885">
    <property type="entry name" value="PPR_rpt"/>
</dbReference>
<evidence type="ECO:0000259" key="8">
    <source>
        <dbReference type="PROSITE" id="PS51783"/>
    </source>
</evidence>